<evidence type="ECO:0000313" key="5">
    <source>
        <dbReference type="EMBL" id="SVA36082.1"/>
    </source>
</evidence>
<keyword evidence="4" id="KW-1133">Transmembrane helix</keyword>
<dbReference type="InterPro" id="IPR029063">
    <property type="entry name" value="SAM-dependent_MTases_sf"/>
</dbReference>
<gene>
    <name evidence="5" type="ORF">METZ01_LOCUS88936</name>
</gene>
<keyword evidence="4" id="KW-0812">Transmembrane</keyword>
<evidence type="ECO:0000256" key="2">
    <source>
        <dbReference type="ARBA" id="ARBA00022679"/>
    </source>
</evidence>
<dbReference type="EMBL" id="UINC01008010">
    <property type="protein sequence ID" value="SVA36082.1"/>
    <property type="molecule type" value="Genomic_DNA"/>
</dbReference>
<dbReference type="AlphaFoldDB" id="A0A381V6T1"/>
<dbReference type="NCBIfam" id="NF001244">
    <property type="entry name" value="PRK00216.1-5"/>
    <property type="match status" value="1"/>
</dbReference>
<dbReference type="PROSITE" id="PS51608">
    <property type="entry name" value="SAM_MT_UBIE"/>
    <property type="match status" value="1"/>
</dbReference>
<keyword evidence="2" id="KW-0808">Transferase</keyword>
<dbReference type="HAMAP" id="MF_01813">
    <property type="entry name" value="MenG_UbiE_methyltr"/>
    <property type="match status" value="1"/>
</dbReference>
<dbReference type="Pfam" id="PF01209">
    <property type="entry name" value="Ubie_methyltran"/>
    <property type="match status" value="1"/>
</dbReference>
<keyword evidence="4" id="KW-0472">Membrane</keyword>
<dbReference type="GO" id="GO:0008168">
    <property type="term" value="F:methyltransferase activity"/>
    <property type="evidence" value="ECO:0007669"/>
    <property type="project" value="UniProtKB-KW"/>
</dbReference>
<accession>A0A381V6T1</accession>
<organism evidence="5">
    <name type="scientific">marine metagenome</name>
    <dbReference type="NCBI Taxonomy" id="408172"/>
    <lineage>
        <taxon>unclassified sequences</taxon>
        <taxon>metagenomes</taxon>
        <taxon>ecological metagenomes</taxon>
    </lineage>
</organism>
<dbReference type="SUPFAM" id="SSF53335">
    <property type="entry name" value="S-adenosyl-L-methionine-dependent methyltransferases"/>
    <property type="match status" value="1"/>
</dbReference>
<dbReference type="GO" id="GO:0042181">
    <property type="term" value="P:ketone biosynthetic process"/>
    <property type="evidence" value="ECO:0007669"/>
    <property type="project" value="UniProtKB-ARBA"/>
</dbReference>
<dbReference type="CDD" id="cd02440">
    <property type="entry name" value="AdoMet_MTases"/>
    <property type="match status" value="1"/>
</dbReference>
<dbReference type="PANTHER" id="PTHR43591:SF24">
    <property type="entry name" value="2-METHOXY-6-POLYPRENYL-1,4-BENZOQUINOL METHYLASE, MITOCHONDRIAL"/>
    <property type="match status" value="1"/>
</dbReference>
<proteinExistence type="inferred from homology"/>
<keyword evidence="1" id="KW-0489">Methyltransferase</keyword>
<dbReference type="PROSITE" id="PS01184">
    <property type="entry name" value="UBIE_2"/>
    <property type="match status" value="1"/>
</dbReference>
<dbReference type="InterPro" id="IPR023576">
    <property type="entry name" value="UbiE/COQ5_MeTrFase_CS"/>
</dbReference>
<dbReference type="NCBIfam" id="TIGR01934">
    <property type="entry name" value="MenG_MenH_UbiE"/>
    <property type="match status" value="1"/>
</dbReference>
<protein>
    <recommendedName>
        <fullName evidence="6">Methyltransferase domain-containing protein</fullName>
    </recommendedName>
</protein>
<dbReference type="PANTHER" id="PTHR43591">
    <property type="entry name" value="METHYLTRANSFERASE"/>
    <property type="match status" value="1"/>
</dbReference>
<feature type="non-terminal residue" evidence="5">
    <location>
        <position position="1"/>
    </location>
</feature>
<feature type="transmembrane region" description="Helical" evidence="4">
    <location>
        <begin position="168"/>
        <end position="194"/>
    </location>
</feature>
<evidence type="ECO:0000256" key="4">
    <source>
        <dbReference type="SAM" id="Phobius"/>
    </source>
</evidence>
<evidence type="ECO:0000256" key="1">
    <source>
        <dbReference type="ARBA" id="ARBA00022603"/>
    </source>
</evidence>
<dbReference type="GO" id="GO:0032259">
    <property type="term" value="P:methylation"/>
    <property type="evidence" value="ECO:0007669"/>
    <property type="project" value="UniProtKB-KW"/>
</dbReference>
<name>A0A381V6T1_9ZZZZ</name>
<sequence length="235" mass="25667">VGIETDTACHARKVDQLFGAIASRYDLVNDIQSLGLHRIWKRHVVALSNFSEGETGLDLCCGTGDIAIGLAKQGGSLVGMDMNRPMLQQAARRLAKRGEYRVNLAQADALKLPFGDNSLDLVTIGYGLRNLASMEDGLREITRVLKPGGRLVILDFGKPANHIIRSVYFLYLAGMLPVFGWLCCGNASAYAYILKSLKKYTAQKGVTSVLRFMGYKSVQVIELMAGSMSIHIAIK</sequence>
<evidence type="ECO:0008006" key="6">
    <source>
        <dbReference type="Google" id="ProtNLM"/>
    </source>
</evidence>
<evidence type="ECO:0000256" key="3">
    <source>
        <dbReference type="ARBA" id="ARBA00022691"/>
    </source>
</evidence>
<keyword evidence="3" id="KW-0949">S-adenosyl-L-methionine</keyword>
<reference evidence="5" key="1">
    <citation type="submission" date="2018-05" db="EMBL/GenBank/DDBJ databases">
        <authorList>
            <person name="Lanie J.A."/>
            <person name="Ng W.-L."/>
            <person name="Kazmierczak K.M."/>
            <person name="Andrzejewski T.M."/>
            <person name="Davidsen T.M."/>
            <person name="Wayne K.J."/>
            <person name="Tettelin H."/>
            <person name="Glass J.I."/>
            <person name="Rusch D."/>
            <person name="Podicherti R."/>
            <person name="Tsui H.-C.T."/>
            <person name="Winkler M.E."/>
        </authorList>
    </citation>
    <scope>NUCLEOTIDE SEQUENCE</scope>
</reference>
<dbReference type="InterPro" id="IPR004033">
    <property type="entry name" value="UbiE/COQ5_MeTrFase"/>
</dbReference>
<dbReference type="Gene3D" id="3.40.50.150">
    <property type="entry name" value="Vaccinia Virus protein VP39"/>
    <property type="match status" value="1"/>
</dbReference>